<dbReference type="GO" id="GO:0004639">
    <property type="term" value="F:phosphoribosylaminoimidazolesuccinocarboxamide synthase activity"/>
    <property type="evidence" value="ECO:0007669"/>
    <property type="project" value="InterPro"/>
</dbReference>
<name>A0A7R9Q235_9ACAR</name>
<evidence type="ECO:0000256" key="2">
    <source>
        <dbReference type="ARBA" id="ARBA00004747"/>
    </source>
</evidence>
<evidence type="ECO:0000313" key="10">
    <source>
        <dbReference type="Proteomes" id="UP000759131"/>
    </source>
</evidence>
<dbReference type="PANTHER" id="PTHR43599:SF3">
    <property type="entry name" value="SI:DKEY-6E2.2"/>
    <property type="match status" value="1"/>
</dbReference>
<dbReference type="SUPFAM" id="SSF56104">
    <property type="entry name" value="SAICAR synthase-like"/>
    <property type="match status" value="1"/>
</dbReference>
<protein>
    <recommendedName>
        <fullName evidence="8">SAICAR synthetase/ADE2 N-terminal domain-containing protein</fullName>
    </recommendedName>
</protein>
<keyword evidence="4" id="KW-0436">Ligase</keyword>
<dbReference type="Gene3D" id="3.30.470.20">
    <property type="entry name" value="ATP-grasp fold, B domain"/>
    <property type="match status" value="1"/>
</dbReference>
<evidence type="ECO:0000259" key="8">
    <source>
        <dbReference type="Pfam" id="PF01259"/>
    </source>
</evidence>
<dbReference type="AlphaFoldDB" id="A0A7R9Q235"/>
<feature type="domain" description="SAICAR synthetase/ADE2 N-terminal" evidence="8">
    <location>
        <begin position="2"/>
        <end position="193"/>
    </location>
</feature>
<dbReference type="EMBL" id="CAJPIZ010006901">
    <property type="protein sequence ID" value="CAG2109916.1"/>
    <property type="molecule type" value="Genomic_DNA"/>
</dbReference>
<comment type="pathway">
    <text evidence="1">Purine metabolism; IMP biosynthesis via de novo pathway; 5-amino-1-(5-phospho-D-ribosyl)imidazole-4-carboxamide from 5-amino-1-(5-phospho-D-ribosyl)imidazole-4-carboxylate: step 1/2.</text>
</comment>
<evidence type="ECO:0000256" key="3">
    <source>
        <dbReference type="ARBA" id="ARBA00011020"/>
    </source>
</evidence>
<keyword evidence="5" id="KW-0547">Nucleotide-binding</keyword>
<sequence>MDGKGRITVETSSSIFKFLNAVGLNTAFVCRDNNSDNSFVAKHCLMVPIELVVRRIATGTFLALNPDIPEGHRFDSPVVEIHIKDDANHDPLWSIETLVKQKFIINGLLVDEVVVDKILKLAKLVYEILERVWHSINYQLVDVKVEFGVICDENHNKTLVLADIIDNETWRLWPFGDKKQMVDKQIYRVYKEGEVDDQIIDHVRNVFQNVSNLTQKLFGLQKHKLEFLTKESIIVLTGSESCIPLANNFVKQLETEFSITDAKIIGITEYDNSSKDLQKLIDRISQSYCQAVVTIGVQKPLISTKIAIPVIEYCDNKHINGFVNQHSEDNTTVLTVAKILALNNPLIWAKLKAQMCCKTLL</sequence>
<evidence type="ECO:0000313" key="9">
    <source>
        <dbReference type="EMBL" id="CAD7629486.1"/>
    </source>
</evidence>
<dbReference type="InterPro" id="IPR050089">
    <property type="entry name" value="SAICAR_synthetase"/>
</dbReference>
<dbReference type="GO" id="GO:0006189">
    <property type="term" value="P:'de novo' IMP biosynthetic process"/>
    <property type="evidence" value="ECO:0007669"/>
    <property type="project" value="UniProtKB-UniPathway"/>
</dbReference>
<evidence type="ECO:0000256" key="5">
    <source>
        <dbReference type="ARBA" id="ARBA00022741"/>
    </source>
</evidence>
<dbReference type="InterPro" id="IPR028923">
    <property type="entry name" value="SAICAR_synt/ADE2_N"/>
</dbReference>
<gene>
    <name evidence="9" type="ORF">OSB1V03_LOCUS9902</name>
</gene>
<keyword evidence="6" id="KW-0658">Purine biosynthesis</keyword>
<dbReference type="Pfam" id="PF01259">
    <property type="entry name" value="SAICAR_synt"/>
    <property type="match status" value="1"/>
</dbReference>
<evidence type="ECO:0000256" key="1">
    <source>
        <dbReference type="ARBA" id="ARBA00004672"/>
    </source>
</evidence>
<reference evidence="9" key="1">
    <citation type="submission" date="2020-11" db="EMBL/GenBank/DDBJ databases">
        <authorList>
            <person name="Tran Van P."/>
        </authorList>
    </citation>
    <scope>NUCLEOTIDE SEQUENCE</scope>
</reference>
<dbReference type="OrthoDB" id="9991235at2759"/>
<dbReference type="GO" id="GO:0005829">
    <property type="term" value="C:cytosol"/>
    <property type="evidence" value="ECO:0007669"/>
    <property type="project" value="TreeGrafter"/>
</dbReference>
<dbReference type="FunFam" id="3.30.470.20:FF:000020">
    <property type="entry name" value="Probable multifunctional protein ADE2"/>
    <property type="match status" value="1"/>
</dbReference>
<dbReference type="PANTHER" id="PTHR43599">
    <property type="entry name" value="MULTIFUNCTIONAL PROTEIN ADE2"/>
    <property type="match status" value="1"/>
</dbReference>
<evidence type="ECO:0000256" key="6">
    <source>
        <dbReference type="ARBA" id="ARBA00022755"/>
    </source>
</evidence>
<accession>A0A7R9Q235</accession>
<feature type="non-terminal residue" evidence="9">
    <location>
        <position position="361"/>
    </location>
</feature>
<dbReference type="GO" id="GO:0005524">
    <property type="term" value="F:ATP binding"/>
    <property type="evidence" value="ECO:0007669"/>
    <property type="project" value="UniProtKB-KW"/>
</dbReference>
<comment type="similarity">
    <text evidence="3">In the N-terminal section; belongs to the SAICAR synthetase family.</text>
</comment>
<proteinExistence type="inferred from homology"/>
<dbReference type="EMBL" id="OC861476">
    <property type="protein sequence ID" value="CAD7629486.1"/>
    <property type="molecule type" value="Genomic_DNA"/>
</dbReference>
<keyword evidence="10" id="KW-1185">Reference proteome</keyword>
<dbReference type="Proteomes" id="UP000759131">
    <property type="component" value="Unassembled WGS sequence"/>
</dbReference>
<dbReference type="InterPro" id="IPR018236">
    <property type="entry name" value="SAICAR_synthetase_CS"/>
</dbReference>
<dbReference type="Gene3D" id="3.30.200.20">
    <property type="entry name" value="Phosphorylase Kinase, domain 1"/>
    <property type="match status" value="1"/>
</dbReference>
<organism evidence="9">
    <name type="scientific">Medioppia subpectinata</name>
    <dbReference type="NCBI Taxonomy" id="1979941"/>
    <lineage>
        <taxon>Eukaryota</taxon>
        <taxon>Metazoa</taxon>
        <taxon>Ecdysozoa</taxon>
        <taxon>Arthropoda</taxon>
        <taxon>Chelicerata</taxon>
        <taxon>Arachnida</taxon>
        <taxon>Acari</taxon>
        <taxon>Acariformes</taxon>
        <taxon>Sarcoptiformes</taxon>
        <taxon>Oribatida</taxon>
        <taxon>Brachypylina</taxon>
        <taxon>Oppioidea</taxon>
        <taxon>Oppiidae</taxon>
        <taxon>Medioppia</taxon>
    </lineage>
</organism>
<evidence type="ECO:0000256" key="4">
    <source>
        <dbReference type="ARBA" id="ARBA00022598"/>
    </source>
</evidence>
<evidence type="ECO:0000256" key="7">
    <source>
        <dbReference type="ARBA" id="ARBA00022840"/>
    </source>
</evidence>
<dbReference type="PROSITE" id="PS01057">
    <property type="entry name" value="SAICAR_SYNTHETASE_1"/>
    <property type="match status" value="1"/>
</dbReference>
<comment type="pathway">
    <text evidence="2">Purine metabolism; IMP biosynthesis via de novo pathway; 5-amino-1-(5-phospho-D-ribosyl)imidazole-4-carboxylate from 5-amino-1-(5-phospho-D-ribosyl)imidazole (carboxylase route): step 1/1.</text>
</comment>
<dbReference type="UniPathway" id="UPA00074">
    <property type="reaction ID" value="UER00131"/>
</dbReference>
<keyword evidence="7" id="KW-0067">ATP-binding</keyword>